<dbReference type="Proteomes" id="UP000179233">
    <property type="component" value="Unassembled WGS sequence"/>
</dbReference>
<proteinExistence type="predicted"/>
<evidence type="ECO:0000313" key="2">
    <source>
        <dbReference type="Proteomes" id="UP000179233"/>
    </source>
</evidence>
<evidence type="ECO:0000313" key="1">
    <source>
        <dbReference type="EMBL" id="OGY18611.1"/>
    </source>
</evidence>
<protein>
    <submittedName>
        <fullName evidence="1">Uncharacterized protein</fullName>
    </submittedName>
</protein>
<dbReference type="AlphaFoldDB" id="A0A1G1VT76"/>
<dbReference type="EMBL" id="MHCJ01000003">
    <property type="protein sequence ID" value="OGY18611.1"/>
    <property type="molecule type" value="Genomic_DNA"/>
</dbReference>
<accession>A0A1G1VT76</accession>
<organism evidence="1 2">
    <name type="scientific">Candidatus Chisholmbacteria bacterium RIFCSPHIGHO2_01_FULL_52_32</name>
    <dbReference type="NCBI Taxonomy" id="1797591"/>
    <lineage>
        <taxon>Bacteria</taxon>
        <taxon>Candidatus Chisholmiibacteriota</taxon>
    </lineage>
</organism>
<gene>
    <name evidence="1" type="ORF">A2786_03885</name>
</gene>
<sequence length="59" mass="6674">MIRFDFFKLGLDLIFPTYVYKDAVDSMCYAFGTLQLIFFLLAANGNKEGTAPESIPVLF</sequence>
<comment type="caution">
    <text evidence="1">The sequence shown here is derived from an EMBL/GenBank/DDBJ whole genome shotgun (WGS) entry which is preliminary data.</text>
</comment>
<name>A0A1G1VT76_9BACT</name>
<reference evidence="1 2" key="1">
    <citation type="journal article" date="2016" name="Nat. Commun.">
        <title>Thousands of microbial genomes shed light on interconnected biogeochemical processes in an aquifer system.</title>
        <authorList>
            <person name="Anantharaman K."/>
            <person name="Brown C.T."/>
            <person name="Hug L.A."/>
            <person name="Sharon I."/>
            <person name="Castelle C.J."/>
            <person name="Probst A.J."/>
            <person name="Thomas B.C."/>
            <person name="Singh A."/>
            <person name="Wilkins M.J."/>
            <person name="Karaoz U."/>
            <person name="Brodie E.L."/>
            <person name="Williams K.H."/>
            <person name="Hubbard S.S."/>
            <person name="Banfield J.F."/>
        </authorList>
    </citation>
    <scope>NUCLEOTIDE SEQUENCE [LARGE SCALE GENOMIC DNA]</scope>
</reference>